<feature type="domain" description="DUF4346" evidence="1">
    <location>
        <begin position="401"/>
        <end position="471"/>
    </location>
</feature>
<dbReference type="EMBL" id="FNFT01000001">
    <property type="protein sequence ID" value="SDJ79803.1"/>
    <property type="molecule type" value="Genomic_DNA"/>
</dbReference>
<reference evidence="2 3" key="1">
    <citation type="submission" date="2016-10" db="EMBL/GenBank/DDBJ databases">
        <authorList>
            <person name="Varghese N."/>
            <person name="Submissions S."/>
        </authorList>
    </citation>
    <scope>NUCLEOTIDE SEQUENCE [LARGE SCALE GENOMIC DNA]</scope>
    <source>
        <strain evidence="2 3">DSM 2373</strain>
    </source>
</reference>
<organism evidence="2 3">
    <name type="scientific">Methanoculleus thermophilus</name>
    <dbReference type="NCBI Taxonomy" id="2200"/>
    <lineage>
        <taxon>Archaea</taxon>
        <taxon>Methanobacteriati</taxon>
        <taxon>Methanobacteriota</taxon>
        <taxon>Stenosarchaea group</taxon>
        <taxon>Methanomicrobia</taxon>
        <taxon>Methanomicrobiales</taxon>
        <taxon>Methanomicrobiaceae</taxon>
        <taxon>Methanoculleus</taxon>
    </lineage>
</organism>
<dbReference type="Proteomes" id="UP000326500">
    <property type="component" value="Unassembled WGS sequence"/>
</dbReference>
<dbReference type="InterPro" id="IPR025595">
    <property type="entry name" value="PterinBD-DUF4346"/>
</dbReference>
<dbReference type="NCBIfam" id="TIGR00284">
    <property type="entry name" value="dihydropteroate synthase-like protein"/>
    <property type="match status" value="1"/>
</dbReference>
<dbReference type="InterPro" id="IPR011005">
    <property type="entry name" value="Dihydropteroate_synth-like_sf"/>
</dbReference>
<accession>A0A1G8WNZ2</accession>
<dbReference type="Gene3D" id="3.20.20.20">
    <property type="entry name" value="Dihydropteroate synthase-like"/>
    <property type="match status" value="1"/>
</dbReference>
<name>A0A1G8WNZ2_9EURY</name>
<dbReference type="STRING" id="2200.GCA_001571405_00769"/>
<sequence>MRILLPTGSATVEIVKAVAERFRDRYTIDVVVTGEIASFLTPGVLRRLLAGGNYDMAIVSGMCTASFADVERETGVPVYRGPRHAADLPIVLSVLDHVTLSKTVPADEFLAETRREEACRQVALREVEADADFVIRGVKIGGNSRMKVLAEIMDAHRRDDLVFEVERFFADGADIVDLGFGFDATPDDVKRVFSVLEGIDGPLAVDTQDPRLIAAALFRADLVLSLHEENIPAVGKAVADAGAAAVVVPRERTLEENIAAAREAGISRLIADPLLQPVGSGLVDSLANFKAAPHPLFFGAGNVVELMDADSPGANALLAGMAHEVGAAVVFTSEHSDKTRGSVAEMRRATEMVALMTGRPYPKDLGLDLLILKEKRRRREPPLAYESIVDAHPAPDEIVYDPLGCIRIGIEDDWIVAVHRGRAVRGRSWEDVFYTLLSNGSLSRLDHAAYLGKELFKAELAIRHKRSFEQDGPF</sequence>
<dbReference type="RefSeq" id="WP_066955741.1">
    <property type="nucleotide sequence ID" value="NZ_BCNX01000006.1"/>
</dbReference>
<evidence type="ECO:0000313" key="2">
    <source>
        <dbReference type="EMBL" id="SDJ79803.1"/>
    </source>
</evidence>
<proteinExistence type="predicted"/>
<gene>
    <name evidence="2" type="ORF">SAMN04488571_10124</name>
</gene>
<evidence type="ECO:0000259" key="1">
    <source>
        <dbReference type="Pfam" id="PF14251"/>
    </source>
</evidence>
<dbReference type="Pfam" id="PF14251">
    <property type="entry name" value="PterinBD-DUF4346"/>
    <property type="match status" value="1"/>
</dbReference>
<dbReference type="OrthoDB" id="70327at2157"/>
<dbReference type="InterPro" id="IPR005236">
    <property type="entry name" value="Dihydropt_synth"/>
</dbReference>
<keyword evidence="3" id="KW-1185">Reference proteome</keyword>
<dbReference type="SUPFAM" id="SSF51717">
    <property type="entry name" value="Dihydropteroate synthetase-like"/>
    <property type="match status" value="1"/>
</dbReference>
<evidence type="ECO:0000313" key="3">
    <source>
        <dbReference type="Proteomes" id="UP000326500"/>
    </source>
</evidence>
<dbReference type="AlphaFoldDB" id="A0A1G8WNZ2"/>
<protein>
    <submittedName>
        <fullName evidence="2">Dihydropteroate synthase-related protein</fullName>
    </submittedName>
</protein>